<feature type="compositionally biased region" description="Basic and acidic residues" evidence="10">
    <location>
        <begin position="208"/>
        <end position="218"/>
    </location>
</feature>
<keyword evidence="4 9" id="KW-0863">Zinc-finger</keyword>
<feature type="site" description="Histone H3K4me3 binding" evidence="7">
    <location>
        <position position="350"/>
    </location>
</feature>
<keyword evidence="3 8" id="KW-0479">Metal-binding</keyword>
<feature type="binding site" evidence="8">
    <location>
        <position position="368"/>
    </location>
    <ligand>
        <name>Zn(2+)</name>
        <dbReference type="ChEBI" id="CHEBI:29105"/>
        <label>2</label>
    </ligand>
</feature>
<feature type="compositionally biased region" description="Polar residues" evidence="10">
    <location>
        <begin position="172"/>
        <end position="189"/>
    </location>
</feature>
<evidence type="ECO:0000256" key="9">
    <source>
        <dbReference type="PROSITE-ProRule" id="PRU00146"/>
    </source>
</evidence>
<evidence type="ECO:0000256" key="6">
    <source>
        <dbReference type="ARBA" id="ARBA00023242"/>
    </source>
</evidence>
<comment type="caution">
    <text evidence="12">The sequence shown here is derived from an EMBL/GenBank/DDBJ whole genome shotgun (WGS) entry which is preliminary data.</text>
</comment>
<accession>A0A1D1VYU1</accession>
<dbReference type="InterPro" id="IPR019787">
    <property type="entry name" value="Znf_PHD-finger"/>
</dbReference>
<evidence type="ECO:0000256" key="7">
    <source>
        <dbReference type="PIRSR" id="PIRSR628651-50"/>
    </source>
</evidence>
<dbReference type="InterPro" id="IPR028651">
    <property type="entry name" value="ING_fam"/>
</dbReference>
<feature type="binding site" evidence="8">
    <location>
        <position position="330"/>
    </location>
    <ligand>
        <name>Zn(2+)</name>
        <dbReference type="ChEBI" id="CHEBI:29105"/>
        <label>1</label>
    </ligand>
</feature>
<proteinExistence type="inferred from homology"/>
<dbReference type="EMBL" id="BDGG01000012">
    <property type="protein sequence ID" value="GAV05533.1"/>
    <property type="molecule type" value="Genomic_DNA"/>
</dbReference>
<dbReference type="GO" id="GO:0008270">
    <property type="term" value="F:zinc ion binding"/>
    <property type="evidence" value="ECO:0007669"/>
    <property type="project" value="UniProtKB-KW"/>
</dbReference>
<dbReference type="InterPro" id="IPR001965">
    <property type="entry name" value="Znf_PHD"/>
</dbReference>
<evidence type="ECO:0000256" key="5">
    <source>
        <dbReference type="ARBA" id="ARBA00022833"/>
    </source>
</evidence>
<dbReference type="InterPro" id="IPR011011">
    <property type="entry name" value="Znf_FYVE_PHD"/>
</dbReference>
<evidence type="ECO:0000313" key="13">
    <source>
        <dbReference type="Proteomes" id="UP000186922"/>
    </source>
</evidence>
<evidence type="ECO:0000256" key="4">
    <source>
        <dbReference type="ARBA" id="ARBA00022771"/>
    </source>
</evidence>
<keyword evidence="6" id="KW-0539">Nucleus</keyword>
<evidence type="ECO:0000256" key="3">
    <source>
        <dbReference type="ARBA" id="ARBA00022723"/>
    </source>
</evidence>
<dbReference type="Gene3D" id="3.30.40.10">
    <property type="entry name" value="Zinc/RING finger domain, C3HC4 (zinc finger)"/>
    <property type="match status" value="1"/>
</dbReference>
<evidence type="ECO:0000259" key="11">
    <source>
        <dbReference type="PROSITE" id="PS50016"/>
    </source>
</evidence>
<feature type="compositionally biased region" description="Basic and acidic residues" evidence="10">
    <location>
        <begin position="226"/>
        <end position="236"/>
    </location>
</feature>
<dbReference type="Proteomes" id="UP000186922">
    <property type="component" value="Unassembled WGS sequence"/>
</dbReference>
<organism evidence="12 13">
    <name type="scientific">Ramazzottius varieornatus</name>
    <name type="common">Water bear</name>
    <name type="synonym">Tardigrade</name>
    <dbReference type="NCBI Taxonomy" id="947166"/>
    <lineage>
        <taxon>Eukaryota</taxon>
        <taxon>Metazoa</taxon>
        <taxon>Ecdysozoa</taxon>
        <taxon>Tardigrada</taxon>
        <taxon>Eutardigrada</taxon>
        <taxon>Parachela</taxon>
        <taxon>Hypsibioidea</taxon>
        <taxon>Ramazzottiidae</taxon>
        <taxon>Ramazzottius</taxon>
    </lineage>
</organism>
<protein>
    <recommendedName>
        <fullName evidence="11">PHD-type domain-containing protein</fullName>
    </recommendedName>
</protein>
<feature type="binding site" evidence="8">
    <location>
        <position position="328"/>
    </location>
    <ligand>
        <name>Zn(2+)</name>
        <dbReference type="ChEBI" id="CHEBI:29105"/>
        <label>1</label>
    </ligand>
</feature>
<comment type="similarity">
    <text evidence="2">Belongs to the ING family.</text>
</comment>
<dbReference type="CDD" id="cd15505">
    <property type="entry name" value="PHD_ING"/>
    <property type="match status" value="1"/>
</dbReference>
<comment type="subcellular location">
    <subcellularLocation>
        <location evidence="1">Nucleus</location>
    </subcellularLocation>
</comment>
<evidence type="ECO:0000313" key="12">
    <source>
        <dbReference type="EMBL" id="GAV05533.1"/>
    </source>
</evidence>
<feature type="binding site" evidence="8">
    <location>
        <position position="371"/>
    </location>
    <ligand>
        <name>Zn(2+)</name>
        <dbReference type="ChEBI" id="CHEBI:29105"/>
        <label>2</label>
    </ligand>
</feature>
<keyword evidence="5 8" id="KW-0862">Zinc</keyword>
<feature type="compositionally biased region" description="Basic and acidic residues" evidence="10">
    <location>
        <begin position="139"/>
        <end position="166"/>
    </location>
</feature>
<feature type="binding site" evidence="8">
    <location>
        <position position="341"/>
    </location>
    <ligand>
        <name>Zn(2+)</name>
        <dbReference type="ChEBI" id="CHEBI:29105"/>
        <label>2</label>
    </ligand>
</feature>
<dbReference type="PANTHER" id="PTHR10333">
    <property type="entry name" value="INHIBITOR OF GROWTH PROTEIN"/>
    <property type="match status" value="1"/>
</dbReference>
<keyword evidence="13" id="KW-1185">Reference proteome</keyword>
<feature type="site" description="Histone H3K4me3 binding" evidence="7">
    <location>
        <position position="342"/>
    </location>
</feature>
<feature type="domain" description="PHD-type" evidence="11">
    <location>
        <begin position="325"/>
        <end position="374"/>
    </location>
</feature>
<dbReference type="AlphaFoldDB" id="A0A1D1VYU1"/>
<feature type="binding site" evidence="8">
    <location>
        <position position="352"/>
    </location>
    <ligand>
        <name>Zn(2+)</name>
        <dbReference type="ChEBI" id="CHEBI:29105"/>
        <label>1</label>
    </ligand>
</feature>
<evidence type="ECO:0000256" key="8">
    <source>
        <dbReference type="PIRSR" id="PIRSR628651-51"/>
    </source>
</evidence>
<feature type="site" description="Histone H3K4me3 binding" evidence="7">
    <location>
        <position position="338"/>
    </location>
</feature>
<dbReference type="InterPro" id="IPR019786">
    <property type="entry name" value="Zinc_finger_PHD-type_CS"/>
</dbReference>
<name>A0A1D1VYU1_RAMVA</name>
<evidence type="ECO:0000256" key="1">
    <source>
        <dbReference type="ARBA" id="ARBA00004123"/>
    </source>
</evidence>
<feature type="site" description="Histone H3K4me3 binding" evidence="7">
    <location>
        <position position="327"/>
    </location>
</feature>
<dbReference type="PROSITE" id="PS50016">
    <property type="entry name" value="ZF_PHD_2"/>
    <property type="match status" value="1"/>
</dbReference>
<gene>
    <name evidence="12" type="primary">RvY_15651-1</name>
    <name evidence="12" type="synonym">RvY_15651.1</name>
    <name evidence="12" type="ORF">RvY_15651</name>
</gene>
<feature type="binding site" evidence="8">
    <location>
        <position position="346"/>
    </location>
    <ligand>
        <name>Zn(2+)</name>
        <dbReference type="ChEBI" id="CHEBI:29105"/>
        <label>2</label>
    </ligand>
</feature>
<feature type="region of interest" description="Disordered" evidence="10">
    <location>
        <begin position="139"/>
        <end position="322"/>
    </location>
</feature>
<reference evidence="12 13" key="1">
    <citation type="journal article" date="2016" name="Nat. Commun.">
        <title>Extremotolerant tardigrade genome and improved radiotolerance of human cultured cells by tardigrade-unique protein.</title>
        <authorList>
            <person name="Hashimoto T."/>
            <person name="Horikawa D.D."/>
            <person name="Saito Y."/>
            <person name="Kuwahara H."/>
            <person name="Kozuka-Hata H."/>
            <person name="Shin-I T."/>
            <person name="Minakuchi Y."/>
            <person name="Ohishi K."/>
            <person name="Motoyama A."/>
            <person name="Aizu T."/>
            <person name="Enomoto A."/>
            <person name="Kondo K."/>
            <person name="Tanaka S."/>
            <person name="Hara Y."/>
            <person name="Koshikawa S."/>
            <person name="Sagara H."/>
            <person name="Miura T."/>
            <person name="Yokobori S."/>
            <person name="Miyagawa K."/>
            <person name="Suzuki Y."/>
            <person name="Kubo T."/>
            <person name="Oyama M."/>
            <person name="Kohara Y."/>
            <person name="Fujiyama A."/>
            <person name="Arakawa K."/>
            <person name="Katayama T."/>
            <person name="Toyoda A."/>
            <person name="Kunieda T."/>
        </authorList>
    </citation>
    <scope>NUCLEOTIDE SEQUENCE [LARGE SCALE GENOMIC DNA]</scope>
    <source>
        <strain evidence="12 13">YOKOZUNA-1</strain>
    </source>
</reference>
<feature type="compositionally biased region" description="Basic residues" evidence="10">
    <location>
        <begin position="269"/>
        <end position="287"/>
    </location>
</feature>
<feature type="compositionally biased region" description="Basic and acidic residues" evidence="10">
    <location>
        <begin position="245"/>
        <end position="264"/>
    </location>
</feature>
<dbReference type="STRING" id="947166.A0A1D1VYU1"/>
<feature type="binding site" evidence="8">
    <location>
        <position position="355"/>
    </location>
    <ligand>
        <name>Zn(2+)</name>
        <dbReference type="ChEBI" id="CHEBI:29105"/>
        <label>1</label>
    </ligand>
</feature>
<dbReference type="SUPFAM" id="SSF57903">
    <property type="entry name" value="FYVE/PHD zinc finger"/>
    <property type="match status" value="1"/>
</dbReference>
<dbReference type="OrthoDB" id="5411773at2759"/>
<evidence type="ECO:0000256" key="2">
    <source>
        <dbReference type="ARBA" id="ARBA00010210"/>
    </source>
</evidence>
<sequence>MLSLAKVKKLPRGPPEATVRMAGSVGYDQDYGGSSRDTLAETFVTSFLGVQGEVSRTVQKGLTVSFELDAYIRQCQVKIDGVLEHLSAEQNGAAKDQLVASLNALFDEMCTAQIRATQKWNELEDQISTTVAETESHWKRAEPFFRSKQKRNDTTSHTKTKNDVRNKASRKLISSLSFPVQPTSSSQPRPSLLPKRPPVQGAVRKRPHSDVRKQDKSSNETTRSVTPERSRPDKKVKSSGPLTGRKSEKKEKDVRGVDLKEKKIPTSPAKKKRISRPSMRPSKKPQRAHSDESFTESESSGAPYDKRVKKNSSSDSDKDSIPDEDRYCTCRGISYGHMVGCDYDGCKIEWFHFTCVGLKAKPRGKWFCPDCRDGDNTKISKFAIGEKADDLLTAGKTAA</sequence>
<dbReference type="GO" id="GO:0005634">
    <property type="term" value="C:nucleus"/>
    <property type="evidence" value="ECO:0007669"/>
    <property type="project" value="UniProtKB-SubCell"/>
</dbReference>
<evidence type="ECO:0000256" key="10">
    <source>
        <dbReference type="SAM" id="MobiDB-lite"/>
    </source>
</evidence>
<dbReference type="PROSITE" id="PS01359">
    <property type="entry name" value="ZF_PHD_1"/>
    <property type="match status" value="1"/>
</dbReference>
<dbReference type="SMART" id="SM00249">
    <property type="entry name" value="PHD"/>
    <property type="match status" value="1"/>
</dbReference>
<dbReference type="InterPro" id="IPR013083">
    <property type="entry name" value="Znf_RING/FYVE/PHD"/>
</dbReference>